<comment type="caution">
    <text evidence="1">The sequence shown here is derived from an EMBL/GenBank/DDBJ whole genome shotgun (WGS) entry which is preliminary data.</text>
</comment>
<accession>A0A645GW06</accession>
<organism evidence="1">
    <name type="scientific">bioreactor metagenome</name>
    <dbReference type="NCBI Taxonomy" id="1076179"/>
    <lineage>
        <taxon>unclassified sequences</taxon>
        <taxon>metagenomes</taxon>
        <taxon>ecological metagenomes</taxon>
    </lineage>
</organism>
<dbReference type="AlphaFoldDB" id="A0A645GW06"/>
<name>A0A645GW06_9ZZZZ</name>
<evidence type="ECO:0000313" key="1">
    <source>
        <dbReference type="EMBL" id="MPN28214.1"/>
    </source>
</evidence>
<reference evidence="1" key="1">
    <citation type="submission" date="2019-08" db="EMBL/GenBank/DDBJ databases">
        <authorList>
            <person name="Kucharzyk K."/>
            <person name="Murdoch R.W."/>
            <person name="Higgins S."/>
            <person name="Loffler F."/>
        </authorList>
    </citation>
    <scope>NUCLEOTIDE SEQUENCE</scope>
</reference>
<proteinExistence type="predicted"/>
<protein>
    <submittedName>
        <fullName evidence="1">Uncharacterized protein</fullName>
    </submittedName>
</protein>
<dbReference type="EMBL" id="VSSQ01078414">
    <property type="protein sequence ID" value="MPN28214.1"/>
    <property type="molecule type" value="Genomic_DNA"/>
</dbReference>
<gene>
    <name evidence="1" type="ORF">SDC9_175655</name>
</gene>
<sequence>MNEKSCRKTRQNIKTNQTTYKTAAEGCFFDRIGVPHGVTQRDRI</sequence>